<organism evidence="5 6">
    <name type="scientific">Telmatospirillum siberiense</name>
    <dbReference type="NCBI Taxonomy" id="382514"/>
    <lineage>
        <taxon>Bacteria</taxon>
        <taxon>Pseudomonadati</taxon>
        <taxon>Pseudomonadota</taxon>
        <taxon>Alphaproteobacteria</taxon>
        <taxon>Rhodospirillales</taxon>
        <taxon>Rhodospirillaceae</taxon>
        <taxon>Telmatospirillum</taxon>
    </lineage>
</organism>
<dbReference type="InterPro" id="IPR050881">
    <property type="entry name" value="LL-DAP_aminotransferase"/>
</dbReference>
<dbReference type="InterPro" id="IPR015422">
    <property type="entry name" value="PyrdxlP-dep_Trfase_small"/>
</dbReference>
<evidence type="ECO:0000313" key="6">
    <source>
        <dbReference type="Proteomes" id="UP000233293"/>
    </source>
</evidence>
<dbReference type="RefSeq" id="WP_101253404.1">
    <property type="nucleotide sequence ID" value="NZ_PIUM01000044.1"/>
</dbReference>
<dbReference type="Gene3D" id="3.40.640.10">
    <property type="entry name" value="Type I PLP-dependent aspartate aminotransferase-like (Major domain)"/>
    <property type="match status" value="1"/>
</dbReference>
<dbReference type="InterPro" id="IPR015421">
    <property type="entry name" value="PyrdxlP-dep_Trfase_major"/>
</dbReference>
<evidence type="ECO:0000256" key="1">
    <source>
        <dbReference type="ARBA" id="ARBA00001933"/>
    </source>
</evidence>
<comment type="cofactor">
    <cofactor evidence="1">
        <name>pyridoxal 5'-phosphate</name>
        <dbReference type="ChEBI" id="CHEBI:597326"/>
    </cofactor>
</comment>
<keyword evidence="6" id="KW-1185">Reference proteome</keyword>
<dbReference type="PANTHER" id="PTHR42832:SF3">
    <property type="entry name" value="L-GLUTAMINE--4-(METHYLSULFANYL)-2-OXOBUTANOATE AMINOTRANSFERASE"/>
    <property type="match status" value="1"/>
</dbReference>
<comment type="caution">
    <text evidence="5">The sequence shown here is derived from an EMBL/GenBank/DDBJ whole genome shotgun (WGS) entry which is preliminary data.</text>
</comment>
<accession>A0A2N3PN23</accession>
<protein>
    <submittedName>
        <fullName evidence="5">Aspartate aminotransferase</fullName>
    </submittedName>
</protein>
<dbReference type="GO" id="GO:0008483">
    <property type="term" value="F:transaminase activity"/>
    <property type="evidence" value="ECO:0007669"/>
    <property type="project" value="UniProtKB-KW"/>
</dbReference>
<evidence type="ECO:0000256" key="3">
    <source>
        <dbReference type="ARBA" id="ARBA00022679"/>
    </source>
</evidence>
<dbReference type="AlphaFoldDB" id="A0A2N3PN23"/>
<dbReference type="OrthoDB" id="9813612at2"/>
<dbReference type="InterPro" id="IPR015424">
    <property type="entry name" value="PyrdxlP-dep_Trfase"/>
</dbReference>
<keyword evidence="2 5" id="KW-0032">Aminotransferase</keyword>
<feature type="domain" description="Aminotransferase class I/classII large" evidence="4">
    <location>
        <begin position="30"/>
        <end position="389"/>
    </location>
</feature>
<dbReference type="Proteomes" id="UP000233293">
    <property type="component" value="Unassembled WGS sequence"/>
</dbReference>
<gene>
    <name evidence="5" type="ORF">CWS72_25115</name>
</gene>
<dbReference type="Gene3D" id="3.90.1150.10">
    <property type="entry name" value="Aspartate Aminotransferase, domain 1"/>
    <property type="match status" value="1"/>
</dbReference>
<reference evidence="6" key="1">
    <citation type="submission" date="2017-12" db="EMBL/GenBank/DDBJ databases">
        <title>Draft genome sequence of Telmatospirillum siberiense 26-4b1T, an acidotolerant peatland alphaproteobacterium potentially involved in sulfur cycling.</title>
        <authorList>
            <person name="Hausmann B."/>
            <person name="Pjevac P."/>
            <person name="Schreck K."/>
            <person name="Herbold C.W."/>
            <person name="Daims H."/>
            <person name="Wagner M."/>
            <person name="Pester M."/>
            <person name="Loy A."/>
        </authorList>
    </citation>
    <scope>NUCLEOTIDE SEQUENCE [LARGE SCALE GENOMIC DNA]</scope>
    <source>
        <strain evidence="6">26-4b1</strain>
    </source>
</reference>
<dbReference type="InterPro" id="IPR004839">
    <property type="entry name" value="Aminotransferase_I/II_large"/>
</dbReference>
<dbReference type="EMBL" id="PIUM01000044">
    <property type="protein sequence ID" value="PKU21794.1"/>
    <property type="molecule type" value="Genomic_DNA"/>
</dbReference>
<proteinExistence type="predicted"/>
<dbReference type="Pfam" id="PF00155">
    <property type="entry name" value="Aminotran_1_2"/>
    <property type="match status" value="1"/>
</dbReference>
<evidence type="ECO:0000259" key="4">
    <source>
        <dbReference type="Pfam" id="PF00155"/>
    </source>
</evidence>
<keyword evidence="3 5" id="KW-0808">Transferase</keyword>
<evidence type="ECO:0000256" key="2">
    <source>
        <dbReference type="ARBA" id="ARBA00022576"/>
    </source>
</evidence>
<dbReference type="GO" id="GO:0030170">
    <property type="term" value="F:pyridoxal phosphate binding"/>
    <property type="evidence" value="ECO:0007669"/>
    <property type="project" value="InterPro"/>
</dbReference>
<name>A0A2N3PN23_9PROT</name>
<dbReference type="SUPFAM" id="SSF53383">
    <property type="entry name" value="PLP-dependent transferases"/>
    <property type="match status" value="1"/>
</dbReference>
<sequence>MTNPRLDLLTDYPFQRLATLLQGPPGADPIIMSIGEPQHQPPAWVSDILTEQVAGWGKYPPMAGTQAFRAAAAAWLTRRFRLPDGAIDGDRQILPLSGTREGLFQIAHLVCDPAKSAKPPVVLLPNPFYQVYAGAALLAGAEPVFVPAGPENGFLPDFTALPKALLDRTALAYLCNPANPQGTVADAAYLEAAVSLARRHGFTLAVDECYSEIYDGTEPAGALQACAKLGGGMEGVVIFHSLSKRSSAPGLRSGFVAGEAGLIKDFGRLRAYGGAAVPLPILAASTALWQEETHVEANRSLYRAKLDVAEEIFGKRLGFYRPAGGFFLWLDVGDGERAASRLWTDAGVRVLPGAYLARPDEGGRNPGAPFIRVALVHDLETTRRALSRIADVLVEA</sequence>
<dbReference type="PANTHER" id="PTHR42832">
    <property type="entry name" value="AMINO ACID AMINOTRANSFERASE"/>
    <property type="match status" value="1"/>
</dbReference>
<evidence type="ECO:0000313" key="5">
    <source>
        <dbReference type="EMBL" id="PKU21794.1"/>
    </source>
</evidence>
<dbReference type="CDD" id="cd00609">
    <property type="entry name" value="AAT_like"/>
    <property type="match status" value="1"/>
</dbReference>